<keyword evidence="3" id="KW-0326">Glycosidase</keyword>
<keyword evidence="4" id="KW-0732">Signal</keyword>
<organism evidence="8 9">
    <name type="scientific">Bacteroides oleiciplenus</name>
    <dbReference type="NCBI Taxonomy" id="626931"/>
    <lineage>
        <taxon>Bacteria</taxon>
        <taxon>Pseudomonadati</taxon>
        <taxon>Bacteroidota</taxon>
        <taxon>Bacteroidia</taxon>
        <taxon>Bacteroidales</taxon>
        <taxon>Bacteroidaceae</taxon>
        <taxon>Bacteroides</taxon>
    </lineage>
</organism>
<dbReference type="Pfam" id="PF00703">
    <property type="entry name" value="Glyco_hydro_2"/>
    <property type="match status" value="1"/>
</dbReference>
<evidence type="ECO:0000256" key="3">
    <source>
        <dbReference type="ARBA" id="ARBA00023295"/>
    </source>
</evidence>
<dbReference type="GO" id="GO:0005975">
    <property type="term" value="P:carbohydrate metabolic process"/>
    <property type="evidence" value="ECO:0007669"/>
    <property type="project" value="InterPro"/>
</dbReference>
<evidence type="ECO:0000259" key="6">
    <source>
        <dbReference type="Pfam" id="PF02836"/>
    </source>
</evidence>
<comment type="similarity">
    <text evidence="1">Belongs to the glycosyl hydrolase 2 family.</text>
</comment>
<protein>
    <recommendedName>
        <fullName evidence="10">Beta-galactosidase</fullName>
    </recommendedName>
</protein>
<dbReference type="GO" id="GO:0004553">
    <property type="term" value="F:hydrolase activity, hydrolyzing O-glycosyl compounds"/>
    <property type="evidence" value="ECO:0007669"/>
    <property type="project" value="InterPro"/>
</dbReference>
<dbReference type="Gene3D" id="2.60.40.10">
    <property type="entry name" value="Immunoglobulins"/>
    <property type="match status" value="1"/>
</dbReference>
<reference evidence="8 9" key="1">
    <citation type="submission" date="2018-08" db="EMBL/GenBank/DDBJ databases">
        <title>A genome reference for cultivated species of the human gut microbiota.</title>
        <authorList>
            <person name="Zou Y."/>
            <person name="Xue W."/>
            <person name="Luo G."/>
        </authorList>
    </citation>
    <scope>NUCLEOTIDE SEQUENCE [LARGE SCALE GENOMIC DNA]</scope>
    <source>
        <strain evidence="8 9">OM05-15BH</strain>
    </source>
</reference>
<dbReference type="Gene3D" id="3.20.20.80">
    <property type="entry name" value="Glycosidases"/>
    <property type="match status" value="1"/>
</dbReference>
<dbReference type="InterPro" id="IPR051913">
    <property type="entry name" value="GH2_Domain-Containing"/>
</dbReference>
<dbReference type="Gene3D" id="2.60.120.260">
    <property type="entry name" value="Galactose-binding domain-like"/>
    <property type="match status" value="1"/>
</dbReference>
<feature type="domain" description="Glycosyl hydrolases family 2 sugar binding" evidence="7">
    <location>
        <begin position="26"/>
        <end position="170"/>
    </location>
</feature>
<evidence type="ECO:0000256" key="2">
    <source>
        <dbReference type="ARBA" id="ARBA00022801"/>
    </source>
</evidence>
<sequence length="834" mass="95416">MKRLITLISLACILFAVTCVYAQDISLNGKWMFKPDYNNIGYSQKWFSPSTDISGWDRMDVPGCWNTRREYSLYTGTAWYQTKFTYNEELKGDDLFLFFEAVYSDAEVWLNGVKLGSHDFGFTSFQFDVTKLIKQGFENTIAVKVSNTFKLGATWNWGGIRRPVSLHRLPSQRIERVFVATEPNLKKRSAEVSVRTELHNVKDGTVFLKIKDASQKIVATSKQKIASGTKEQLLSCRIDKVNLWGFDSPYLYTAEVSLEKEGKPVHSTSTRFGVRKIEIDGYKLLLNGESVRLNGANYVPDERFTGSTLPEKVFRKDIDLMKECGVNMARLSHLGLPQEVLDYIDEKGMLIFEEIPLWNRNKLIEANHPTPMKWLTELITQRYNHPCIIGWSAGNEIGRFNDNPHITEYLTSAFKHIRELDPTRLAIYVTHTAARQENEPAELSDIIMFNQYGAPGFHGERAEIAHRNYPSKPIFYCEYGHKINSDNLNNNTTDFAGLAEGMRGYEYVIGAAIWTFNDYRTNYRDNATAATQNRPWGVVDVYRNKKRGYSTLQRENSPVKKLELNITPSNHIVEGEITLLPREILDLPAFDLRGYSLMITANDINGNRISKQAIALPEIKVGSHMRSFKFNLKEKEIAKVTVDLVSPVGYAVDSRNQSILKPTAPMISHAEAAQYRIRIHFDRHPSATQWYAKYGIDHPDQQTPPTINDYLEFGNLEFGKEYTVQLVAVNDCGETTAKEVVKIKTLAAELPPIICHLQQHKDEIRVGYLSENWDFIYEFEYGTDPQNLSQSILTTDAGACILPAEEGSSYYLRIRKRINYGYESQWSKVYKVMQ</sequence>
<evidence type="ECO:0000259" key="5">
    <source>
        <dbReference type="Pfam" id="PF00703"/>
    </source>
</evidence>
<evidence type="ECO:0000256" key="4">
    <source>
        <dbReference type="SAM" id="SignalP"/>
    </source>
</evidence>
<dbReference type="AlphaFoldDB" id="A0A3E5BFS2"/>
<dbReference type="SUPFAM" id="SSF49785">
    <property type="entry name" value="Galactose-binding domain-like"/>
    <property type="match status" value="1"/>
</dbReference>
<dbReference type="PANTHER" id="PTHR42732">
    <property type="entry name" value="BETA-GALACTOSIDASE"/>
    <property type="match status" value="1"/>
</dbReference>
<dbReference type="InterPro" id="IPR006101">
    <property type="entry name" value="Glyco_hydro_2"/>
</dbReference>
<gene>
    <name evidence="8" type="ORF">DXB65_08530</name>
</gene>
<evidence type="ECO:0000313" key="8">
    <source>
        <dbReference type="EMBL" id="RGN36441.1"/>
    </source>
</evidence>
<dbReference type="Pfam" id="PF02837">
    <property type="entry name" value="Glyco_hydro_2_N"/>
    <property type="match status" value="1"/>
</dbReference>
<dbReference type="InterPro" id="IPR006103">
    <property type="entry name" value="Glyco_hydro_2_cat"/>
</dbReference>
<keyword evidence="2" id="KW-0378">Hydrolase</keyword>
<feature type="chain" id="PRO_5017544782" description="Beta-galactosidase" evidence="4">
    <location>
        <begin position="23"/>
        <end position="834"/>
    </location>
</feature>
<dbReference type="PANTHER" id="PTHR42732:SF1">
    <property type="entry name" value="BETA-MANNOSIDASE"/>
    <property type="match status" value="1"/>
</dbReference>
<dbReference type="EMBL" id="QSUL01000005">
    <property type="protein sequence ID" value="RGN36441.1"/>
    <property type="molecule type" value="Genomic_DNA"/>
</dbReference>
<comment type="caution">
    <text evidence="8">The sequence shown here is derived from an EMBL/GenBank/DDBJ whole genome shotgun (WGS) entry which is preliminary data.</text>
</comment>
<dbReference type="SUPFAM" id="SSF51445">
    <property type="entry name" value="(Trans)glycosidases"/>
    <property type="match status" value="1"/>
</dbReference>
<feature type="domain" description="Glycoside hydrolase family 2 immunoglobulin-like beta-sandwich" evidence="5">
    <location>
        <begin position="173"/>
        <end position="275"/>
    </location>
</feature>
<dbReference type="InterPro" id="IPR008979">
    <property type="entry name" value="Galactose-bd-like_sf"/>
</dbReference>
<dbReference type="RefSeq" id="WP_117723945.1">
    <property type="nucleotide sequence ID" value="NZ_QSUL01000005.1"/>
</dbReference>
<dbReference type="InterPro" id="IPR036156">
    <property type="entry name" value="Beta-gal/glucu_dom_sf"/>
</dbReference>
<evidence type="ECO:0000256" key="1">
    <source>
        <dbReference type="ARBA" id="ARBA00007401"/>
    </source>
</evidence>
<dbReference type="PRINTS" id="PR00132">
    <property type="entry name" value="GLHYDRLASE2"/>
</dbReference>
<dbReference type="InterPro" id="IPR006104">
    <property type="entry name" value="Glyco_hydro_2_N"/>
</dbReference>
<evidence type="ECO:0000259" key="7">
    <source>
        <dbReference type="Pfam" id="PF02837"/>
    </source>
</evidence>
<evidence type="ECO:0000313" key="9">
    <source>
        <dbReference type="Proteomes" id="UP000260983"/>
    </source>
</evidence>
<dbReference type="InterPro" id="IPR013783">
    <property type="entry name" value="Ig-like_fold"/>
</dbReference>
<accession>A0A3E5BFS2</accession>
<dbReference type="Pfam" id="PF02836">
    <property type="entry name" value="Glyco_hydro_2_C"/>
    <property type="match status" value="1"/>
</dbReference>
<dbReference type="SUPFAM" id="SSF49303">
    <property type="entry name" value="beta-Galactosidase/glucuronidase domain"/>
    <property type="match status" value="1"/>
</dbReference>
<dbReference type="Proteomes" id="UP000260983">
    <property type="component" value="Unassembled WGS sequence"/>
</dbReference>
<proteinExistence type="inferred from homology"/>
<name>A0A3E5BFS2_9BACE</name>
<evidence type="ECO:0008006" key="10">
    <source>
        <dbReference type="Google" id="ProtNLM"/>
    </source>
</evidence>
<feature type="signal peptide" evidence="4">
    <location>
        <begin position="1"/>
        <end position="22"/>
    </location>
</feature>
<dbReference type="InterPro" id="IPR006102">
    <property type="entry name" value="Ig-like_GH2"/>
</dbReference>
<dbReference type="InterPro" id="IPR017853">
    <property type="entry name" value="GH"/>
</dbReference>
<feature type="domain" description="Glycoside hydrolase family 2 catalytic" evidence="6">
    <location>
        <begin position="277"/>
        <end position="530"/>
    </location>
</feature>